<dbReference type="Pfam" id="PF00054">
    <property type="entry name" value="Laminin_G_1"/>
    <property type="match status" value="1"/>
</dbReference>
<dbReference type="Gene3D" id="2.60.120.200">
    <property type="match status" value="5"/>
</dbReference>
<dbReference type="OrthoDB" id="10011303at2759"/>
<protein>
    <recommendedName>
        <fullName evidence="2">Laminin G domain-containing protein</fullName>
    </recommendedName>
</protein>
<feature type="disulfide bond" evidence="1">
    <location>
        <begin position="722"/>
        <end position="749"/>
    </location>
</feature>
<sequence length="752" mass="84165">MIEEQKKALFSYLTGKIVRLITCGRIRGRKTCQQKKKSLKGISTVLDLDQNLSKIFVGGYPNVFAMQLEVNYSAFTGGIEELSIGNTPVSLWNFEEAQNIYGNRERDDKDEEDEVELERVMRFDGTGYVTLKGDPNQIKKQFTIIFNFKTTSKDGLLFLVKNSHSFLSIELFEGSILYQFDLGNGMAVLSSGTTSYNDGKWHSVEAGRQGNMAILKIDNEHKAYGSSPGNATFLITTEIMYFGGFPQDRNFKHISNKAFVGCIRDVQIESKNVPWSTYLKAYGVSYGCSEKVENVASFRGNTKDFIRLPNISAINYLQLTLKFNTTQENGLLFYATDAGQWNTVSLSMVNGSLVMYAKGKYRIPSGRTKFRRFNDGKWHAVSATLDRNTFILYVDDYYTYRSKNLSIKLEIDNGNIYFGGVPEGYDINSNNAPHQEPFIGCIGDVTVNDNELKYAFSCNDEIVKLSTKHTLNDARWHTAAFTKHGSSAKLYVDNNLVKEKRTSCKNFRITNSFYLGGISSGFEPDAQRSLNVPNTSFNGCIRNLQFYGHIMDQPTELKGVIPCSDTEEYGAFFSVDAGYMRIAENFDVGRTMEIKMSIKPRKLEGLLLSVHGKKDFLVLQMSRGKVIFTVGFGGNIISTEYEPLEKDLLCNGHWHNITDFLSFTATKHKNIIILAINEHQSIKTSHEGTTDTQTSNPLFLGGHADIASSLKGVITQESFVGCISGLSINSKLIHLNDKKSVGKIILGVCPTS</sequence>
<dbReference type="AlphaFoldDB" id="A0A8K0K4F2"/>
<dbReference type="InterPro" id="IPR050372">
    <property type="entry name" value="Neurexin-related_CASP"/>
</dbReference>
<accession>A0A8K0K4F2</accession>
<comment type="caution">
    <text evidence="3">The sequence shown here is derived from an EMBL/GenBank/DDBJ whole genome shotgun (WGS) entry which is preliminary data.</text>
</comment>
<evidence type="ECO:0000313" key="4">
    <source>
        <dbReference type="Proteomes" id="UP000792457"/>
    </source>
</evidence>
<dbReference type="Pfam" id="PF02210">
    <property type="entry name" value="Laminin_G_2"/>
    <property type="match status" value="3"/>
</dbReference>
<dbReference type="GO" id="GO:0016020">
    <property type="term" value="C:membrane"/>
    <property type="evidence" value="ECO:0007669"/>
    <property type="project" value="UniProtKB-SubCell"/>
</dbReference>
<dbReference type="InterPro" id="IPR013320">
    <property type="entry name" value="ConA-like_dom_sf"/>
</dbReference>
<keyword evidence="1" id="KW-1015">Disulfide bond</keyword>
<proteinExistence type="predicted"/>
<dbReference type="SUPFAM" id="SSF49899">
    <property type="entry name" value="Concanavalin A-like lectins/glucanases"/>
    <property type="match status" value="4"/>
</dbReference>
<gene>
    <name evidence="3" type="ORF">J437_LFUL002805</name>
</gene>
<reference evidence="3" key="1">
    <citation type="submission" date="2013-04" db="EMBL/GenBank/DDBJ databases">
        <authorList>
            <person name="Qu J."/>
            <person name="Murali S.C."/>
            <person name="Bandaranaike D."/>
            <person name="Bellair M."/>
            <person name="Blankenburg K."/>
            <person name="Chao H."/>
            <person name="Dinh H."/>
            <person name="Doddapaneni H."/>
            <person name="Downs B."/>
            <person name="Dugan-Rocha S."/>
            <person name="Elkadiri S."/>
            <person name="Gnanaolivu R.D."/>
            <person name="Hernandez B."/>
            <person name="Javaid M."/>
            <person name="Jayaseelan J.C."/>
            <person name="Lee S."/>
            <person name="Li M."/>
            <person name="Ming W."/>
            <person name="Munidasa M."/>
            <person name="Muniz J."/>
            <person name="Nguyen L."/>
            <person name="Ongeri F."/>
            <person name="Osuji N."/>
            <person name="Pu L.-L."/>
            <person name="Puazo M."/>
            <person name="Qu C."/>
            <person name="Quiroz J."/>
            <person name="Raj R."/>
            <person name="Weissenberger G."/>
            <person name="Xin Y."/>
            <person name="Zou X."/>
            <person name="Han Y."/>
            <person name="Richards S."/>
            <person name="Worley K."/>
            <person name="Muzny D."/>
            <person name="Gibbs R."/>
        </authorList>
    </citation>
    <scope>NUCLEOTIDE SEQUENCE</scope>
    <source>
        <strain evidence="3">Sampled in the wild</strain>
    </source>
</reference>
<dbReference type="CDD" id="cd00110">
    <property type="entry name" value="LamG"/>
    <property type="match status" value="4"/>
</dbReference>
<dbReference type="SMART" id="SM00282">
    <property type="entry name" value="LamG"/>
    <property type="match status" value="4"/>
</dbReference>
<feature type="domain" description="Laminin G" evidence="2">
    <location>
        <begin position="295"/>
        <end position="458"/>
    </location>
</feature>
<dbReference type="EMBL" id="KZ308360">
    <property type="protein sequence ID" value="KAG8228151.1"/>
    <property type="molecule type" value="Genomic_DNA"/>
</dbReference>
<dbReference type="Proteomes" id="UP000792457">
    <property type="component" value="Unassembled WGS sequence"/>
</dbReference>
<dbReference type="PANTHER" id="PTHR15036:SF67">
    <property type="entry name" value="LAMININ SUBUNIT ALPHA-LIKE PROTEIN"/>
    <property type="match status" value="1"/>
</dbReference>
<feature type="domain" description="Laminin G" evidence="2">
    <location>
        <begin position="569"/>
        <end position="749"/>
    </location>
</feature>
<reference evidence="3" key="2">
    <citation type="submission" date="2017-10" db="EMBL/GenBank/DDBJ databases">
        <title>Ladona fulva Genome sequencing and assembly.</title>
        <authorList>
            <person name="Murali S."/>
            <person name="Richards S."/>
            <person name="Bandaranaike D."/>
            <person name="Bellair M."/>
            <person name="Blankenburg K."/>
            <person name="Chao H."/>
            <person name="Dinh H."/>
            <person name="Doddapaneni H."/>
            <person name="Dugan-Rocha S."/>
            <person name="Elkadiri S."/>
            <person name="Gnanaolivu R."/>
            <person name="Hernandez B."/>
            <person name="Skinner E."/>
            <person name="Javaid M."/>
            <person name="Lee S."/>
            <person name="Li M."/>
            <person name="Ming W."/>
            <person name="Munidasa M."/>
            <person name="Muniz J."/>
            <person name="Nguyen L."/>
            <person name="Hughes D."/>
            <person name="Osuji N."/>
            <person name="Pu L.-L."/>
            <person name="Puazo M."/>
            <person name="Qu C."/>
            <person name="Quiroz J."/>
            <person name="Raj R."/>
            <person name="Weissenberger G."/>
            <person name="Xin Y."/>
            <person name="Zou X."/>
            <person name="Han Y."/>
            <person name="Worley K."/>
            <person name="Muzny D."/>
            <person name="Gibbs R."/>
        </authorList>
    </citation>
    <scope>NUCLEOTIDE SEQUENCE</scope>
    <source>
        <strain evidence="3">Sampled in the wild</strain>
    </source>
</reference>
<organism evidence="3 4">
    <name type="scientific">Ladona fulva</name>
    <name type="common">Scarce chaser dragonfly</name>
    <name type="synonym">Libellula fulva</name>
    <dbReference type="NCBI Taxonomy" id="123851"/>
    <lineage>
        <taxon>Eukaryota</taxon>
        <taxon>Metazoa</taxon>
        <taxon>Ecdysozoa</taxon>
        <taxon>Arthropoda</taxon>
        <taxon>Hexapoda</taxon>
        <taxon>Insecta</taxon>
        <taxon>Pterygota</taxon>
        <taxon>Palaeoptera</taxon>
        <taxon>Odonata</taxon>
        <taxon>Epiprocta</taxon>
        <taxon>Anisoptera</taxon>
        <taxon>Libelluloidea</taxon>
        <taxon>Libellulidae</taxon>
        <taxon>Ladona</taxon>
    </lineage>
</organism>
<dbReference type="PROSITE" id="PS50025">
    <property type="entry name" value="LAM_G_DOMAIN"/>
    <property type="match status" value="3"/>
</dbReference>
<feature type="domain" description="Laminin G" evidence="2">
    <location>
        <begin position="118"/>
        <end position="288"/>
    </location>
</feature>
<evidence type="ECO:0000313" key="3">
    <source>
        <dbReference type="EMBL" id="KAG8228151.1"/>
    </source>
</evidence>
<keyword evidence="4" id="KW-1185">Reference proteome</keyword>
<dbReference type="InterPro" id="IPR001791">
    <property type="entry name" value="Laminin_G"/>
</dbReference>
<comment type="caution">
    <text evidence="1">Lacks conserved residue(s) required for the propagation of feature annotation.</text>
</comment>
<evidence type="ECO:0000259" key="2">
    <source>
        <dbReference type="PROSITE" id="PS50025"/>
    </source>
</evidence>
<dbReference type="PANTHER" id="PTHR15036">
    <property type="entry name" value="PIKACHURIN-LIKE PROTEIN"/>
    <property type="match status" value="1"/>
</dbReference>
<name>A0A8K0K4F2_LADFU</name>
<evidence type="ECO:0000256" key="1">
    <source>
        <dbReference type="PROSITE-ProRule" id="PRU00122"/>
    </source>
</evidence>